<dbReference type="EMBL" id="BDHI01000028">
    <property type="protein sequence ID" value="GCB26004.1"/>
    <property type="molecule type" value="Genomic_DNA"/>
</dbReference>
<evidence type="ECO:0000256" key="2">
    <source>
        <dbReference type="ARBA" id="ARBA00023043"/>
    </source>
</evidence>
<dbReference type="SUPFAM" id="SSF48403">
    <property type="entry name" value="Ankyrin repeat"/>
    <property type="match status" value="2"/>
</dbReference>
<comment type="caution">
    <text evidence="4">The sequence shown here is derived from an EMBL/GenBank/DDBJ whole genome shotgun (WGS) entry which is preliminary data.</text>
</comment>
<sequence>MARYPAIPYNTDAGPDDQLLGWTCVGNLPAVAAILDSPEGVNIPKLGETALHEAIRWEQPEILRYLISRGFDVNQKGVEPYGELCLTPLHLVAANNSSEMVDILLDAGADATLDDVSADGSRGTLGGRNSEPHTPFMAAAFKGSDAVVQRLIDRLPPDVISSREWPHAVAAAALHRYPKTLEILLRNYPAPGVPQDVLDRALADAAENEVYDIYYPRCPELPEIAWERGIQTFRLLLANGACPNAEPPMSIYRRPWIKHRPIIHATIDSSMGMDMINMLIDHGVDFPESYEGGSGKISLFARAVRNGHPDLIRFFFEREGAMIDINEEVPETTFSQRGSLLHATAGSGRLANVQFLLDHGADPLKMNANGWLPVHEACQGRHLEIIELLWPLTCTAAVPDLANYRTKDGHTAFHLARCWTSYNPENPEVEVHSMRLFRFFKEKGADLNSLDNRGQSILHASLPRHESDVPRFRTLMEAGAQLRPDAQGQTELHLTLRNPDWELVGLRFLLAQGGDKDINVQDDKGRTPLYFYLERHRYQPHLRLRTMQIRDIVLDLLMETGADPDIRAASGKSARDLLVEKGFPYDLNKYRAAA</sequence>
<dbReference type="STRING" id="105351.A0A401L3A3"/>
<accession>A0A401L3A3</accession>
<dbReference type="AlphaFoldDB" id="A0A401L3A3"/>
<evidence type="ECO:0000256" key="1">
    <source>
        <dbReference type="ARBA" id="ARBA00022737"/>
    </source>
</evidence>
<dbReference type="InterPro" id="IPR002110">
    <property type="entry name" value="Ankyrin_rpt"/>
</dbReference>
<evidence type="ECO:0000313" key="5">
    <source>
        <dbReference type="Proteomes" id="UP000286921"/>
    </source>
</evidence>
<dbReference type="PROSITE" id="PS50297">
    <property type="entry name" value="ANK_REP_REGION"/>
    <property type="match status" value="2"/>
</dbReference>
<dbReference type="Gene3D" id="1.25.40.20">
    <property type="entry name" value="Ankyrin repeat-containing domain"/>
    <property type="match status" value="2"/>
</dbReference>
<proteinExistence type="predicted"/>
<dbReference type="SMART" id="SM00248">
    <property type="entry name" value="ANK"/>
    <property type="match status" value="11"/>
</dbReference>
<evidence type="ECO:0000256" key="3">
    <source>
        <dbReference type="PROSITE-ProRule" id="PRU00023"/>
    </source>
</evidence>
<gene>
    <name evidence="4" type="ORF">AAWM_08889</name>
</gene>
<feature type="repeat" description="ANK" evidence="3">
    <location>
        <begin position="46"/>
        <end position="78"/>
    </location>
</feature>
<dbReference type="InterPro" id="IPR050745">
    <property type="entry name" value="Multifunctional_regulatory"/>
</dbReference>
<keyword evidence="1" id="KW-0677">Repeat</keyword>
<dbReference type="Pfam" id="PF12796">
    <property type="entry name" value="Ank_2"/>
    <property type="match status" value="1"/>
</dbReference>
<keyword evidence="5" id="KW-1185">Reference proteome</keyword>
<dbReference type="InterPro" id="IPR036770">
    <property type="entry name" value="Ankyrin_rpt-contain_sf"/>
</dbReference>
<keyword evidence="2 3" id="KW-0040">ANK repeat</keyword>
<dbReference type="PANTHER" id="PTHR24189">
    <property type="entry name" value="MYOTROPHIN"/>
    <property type="match status" value="1"/>
</dbReference>
<reference evidence="4 5" key="1">
    <citation type="submission" date="2016-09" db="EMBL/GenBank/DDBJ databases">
        <title>Aspergillus awamori IFM 58123T.</title>
        <authorList>
            <person name="Kusuya Y."/>
            <person name="Shimizu M."/>
            <person name="Takahashi H."/>
            <person name="Yaguchi T."/>
        </authorList>
    </citation>
    <scope>NUCLEOTIDE SEQUENCE [LARGE SCALE GENOMIC DNA]</scope>
    <source>
        <strain evidence="4 5">IFM 58123</strain>
    </source>
</reference>
<organism evidence="4 5">
    <name type="scientific">Aspergillus awamori</name>
    <name type="common">Black koji mold</name>
    <dbReference type="NCBI Taxonomy" id="105351"/>
    <lineage>
        <taxon>Eukaryota</taxon>
        <taxon>Fungi</taxon>
        <taxon>Dikarya</taxon>
        <taxon>Ascomycota</taxon>
        <taxon>Pezizomycotina</taxon>
        <taxon>Eurotiomycetes</taxon>
        <taxon>Eurotiomycetidae</taxon>
        <taxon>Eurotiales</taxon>
        <taxon>Aspergillaceae</taxon>
        <taxon>Aspergillus</taxon>
    </lineage>
</organism>
<name>A0A401L3A3_ASPAW</name>
<protein>
    <submittedName>
        <fullName evidence="4">Ankyrin-1</fullName>
    </submittedName>
</protein>
<feature type="repeat" description="ANK" evidence="3">
    <location>
        <begin position="87"/>
        <end position="116"/>
    </location>
</feature>
<dbReference type="Proteomes" id="UP000286921">
    <property type="component" value="Unassembled WGS sequence"/>
</dbReference>
<dbReference type="PANTHER" id="PTHR24189:SF50">
    <property type="entry name" value="ANKYRIN REPEAT AND SOCS BOX PROTEIN 2"/>
    <property type="match status" value="1"/>
</dbReference>
<evidence type="ECO:0000313" key="4">
    <source>
        <dbReference type="EMBL" id="GCB26004.1"/>
    </source>
</evidence>
<dbReference type="PROSITE" id="PS50088">
    <property type="entry name" value="ANK_REPEAT"/>
    <property type="match status" value="2"/>
</dbReference>
<dbReference type="Pfam" id="PF13637">
    <property type="entry name" value="Ank_4"/>
    <property type="match status" value="1"/>
</dbReference>